<evidence type="ECO:0000259" key="7">
    <source>
        <dbReference type="SMART" id="SM00694"/>
    </source>
</evidence>
<dbReference type="SMART" id="SM00694">
    <property type="entry name" value="DysFC"/>
    <property type="match status" value="1"/>
</dbReference>
<dbReference type="InterPro" id="IPR006614">
    <property type="entry name" value="Peroxin/Ferlin"/>
</dbReference>
<dbReference type="GO" id="GO:0007031">
    <property type="term" value="P:peroxisome organization"/>
    <property type="evidence" value="ECO:0007669"/>
    <property type="project" value="UniProtKB-ARBA"/>
</dbReference>
<feature type="compositionally biased region" description="Low complexity" evidence="5">
    <location>
        <begin position="642"/>
        <end position="688"/>
    </location>
</feature>
<dbReference type="OrthoDB" id="5586090at2759"/>
<name>A0A5B0QUE0_PUCGR</name>
<evidence type="ECO:0000256" key="4">
    <source>
        <dbReference type="ARBA" id="ARBA00023136"/>
    </source>
</evidence>
<evidence type="ECO:0000313" key="9">
    <source>
        <dbReference type="EMBL" id="KAA1116866.1"/>
    </source>
</evidence>
<accession>A0A5B0QUE0</accession>
<dbReference type="Proteomes" id="UP000325313">
    <property type="component" value="Unassembled WGS sequence"/>
</dbReference>
<evidence type="ECO:0000256" key="1">
    <source>
        <dbReference type="ARBA" id="ARBA00004127"/>
    </source>
</evidence>
<dbReference type="PANTHER" id="PTHR31679:SF2">
    <property type="entry name" value="PEROXISOMAL MEMBRANE PROTEIN PEX30-RELATED"/>
    <property type="match status" value="1"/>
</dbReference>
<dbReference type="SMART" id="SM00693">
    <property type="entry name" value="DysFN"/>
    <property type="match status" value="1"/>
</dbReference>
<dbReference type="AlphaFoldDB" id="A0A5B0QUE0"/>
<feature type="domain" description="Peroxin/Ferlin" evidence="6">
    <location>
        <begin position="354"/>
        <end position="434"/>
    </location>
</feature>
<evidence type="ECO:0000313" key="10">
    <source>
        <dbReference type="Proteomes" id="UP000324748"/>
    </source>
</evidence>
<evidence type="ECO:0000313" key="11">
    <source>
        <dbReference type="Proteomes" id="UP000325313"/>
    </source>
</evidence>
<keyword evidence="3" id="KW-1133">Transmembrane helix</keyword>
<dbReference type="PANTHER" id="PTHR31679">
    <property type="entry name" value="PEROXISOMAL MEMBRANE PROTEIN PEX30-RELATED"/>
    <property type="match status" value="1"/>
</dbReference>
<evidence type="ECO:0000256" key="2">
    <source>
        <dbReference type="ARBA" id="ARBA00022692"/>
    </source>
</evidence>
<feature type="compositionally biased region" description="Low complexity" evidence="5">
    <location>
        <begin position="609"/>
        <end position="623"/>
    </location>
</feature>
<dbReference type="GO" id="GO:0012505">
    <property type="term" value="C:endomembrane system"/>
    <property type="evidence" value="ECO:0007669"/>
    <property type="project" value="UniProtKB-SubCell"/>
</dbReference>
<feature type="region of interest" description="Disordered" evidence="5">
    <location>
        <begin position="41"/>
        <end position="64"/>
    </location>
</feature>
<feature type="region of interest" description="Disordered" evidence="5">
    <location>
        <begin position="595"/>
        <end position="688"/>
    </location>
</feature>
<evidence type="ECO:0000313" key="8">
    <source>
        <dbReference type="EMBL" id="KAA1098170.1"/>
    </source>
</evidence>
<dbReference type="Proteomes" id="UP000324748">
    <property type="component" value="Unassembled WGS sequence"/>
</dbReference>
<evidence type="ECO:0000256" key="5">
    <source>
        <dbReference type="SAM" id="MobiDB-lite"/>
    </source>
</evidence>
<keyword evidence="2" id="KW-0812">Transmembrane</keyword>
<comment type="caution">
    <text evidence="9">The sequence shown here is derived from an EMBL/GenBank/DDBJ whole genome shotgun (WGS) entry which is preliminary data.</text>
</comment>
<keyword evidence="10" id="KW-1185">Reference proteome</keyword>
<dbReference type="InterPro" id="IPR010482">
    <property type="entry name" value="TECPR1-like_DysF"/>
</dbReference>
<evidence type="ECO:0000259" key="6">
    <source>
        <dbReference type="SMART" id="SM00693"/>
    </source>
</evidence>
<organism evidence="9 11">
    <name type="scientific">Puccinia graminis f. sp. tritici</name>
    <dbReference type="NCBI Taxonomy" id="56615"/>
    <lineage>
        <taxon>Eukaryota</taxon>
        <taxon>Fungi</taxon>
        <taxon>Dikarya</taxon>
        <taxon>Basidiomycota</taxon>
        <taxon>Pucciniomycotina</taxon>
        <taxon>Pucciniomycetes</taxon>
        <taxon>Pucciniales</taxon>
        <taxon>Pucciniaceae</taxon>
        <taxon>Puccinia</taxon>
    </lineage>
</organism>
<gene>
    <name evidence="8" type="ORF">PGT21_029810</name>
    <name evidence="9" type="ORF">PGTUg99_027461</name>
</gene>
<feature type="compositionally biased region" description="Low complexity" evidence="5">
    <location>
        <begin position="449"/>
        <end position="491"/>
    </location>
</feature>
<protein>
    <recommendedName>
        <fullName evidence="6 7">Peroxin/Ferlin domain-containing protein</fullName>
    </recommendedName>
</protein>
<proteinExistence type="predicted"/>
<evidence type="ECO:0000256" key="3">
    <source>
        <dbReference type="ARBA" id="ARBA00022989"/>
    </source>
</evidence>
<comment type="subcellular location">
    <subcellularLocation>
        <location evidence="1">Endomembrane system</location>
        <topology evidence="1">Multi-pass membrane protein</topology>
    </subcellularLocation>
</comment>
<dbReference type="EMBL" id="VSWC01000066">
    <property type="protein sequence ID" value="KAA1098170.1"/>
    <property type="molecule type" value="Genomic_DNA"/>
</dbReference>
<dbReference type="GO" id="GO:0005778">
    <property type="term" value="C:peroxisomal membrane"/>
    <property type="evidence" value="ECO:0007669"/>
    <property type="project" value="TreeGrafter"/>
</dbReference>
<sequence length="705" mass="77641">MSFPEIGVSAAVYVCIRWLPFWSGHWSAKFGVFISAGPTTNQNQNQNHHHQHHRTMNTTHDQKTKPTTNHSLIQLLFELPPQLLQLIVICARPINLLAQLITIINWSHPLGPWPSWTLLLSSWLAYSILPILIHYRIIPNLICLLILTYNYAITSKSTPPHSKPEPNQNQNPQFIISTHPLAILNSLEDLQIIADHYAQFSSKLIQPTYELISGSSSAKKDDQETIRICLTTLPLSILISQLIPTSTILLLLSSTLIIWSSPWFRLLRNLLSRSPLLLLLSSVLSDLFLHLRFQPLLRWNQIINPKNPASSRSLLSSISNSLSTLLSLTPKLDTQHGKSDGLGSSSLDGTHQQEIEFSLTIFENQRWWMGLDWTPNLLPHERPNWTDAMNQAVPSPTNIKLPEGMRYAEKSLEERPAKERIVEWSWVDPEWKIVDQSSLTQPDFLISDPTPSSSSLLSSTTTTTTTTTTIKLNPSPSSSIEQSTSPLLLSATPPPQSPEVAGSRRLHNRSASDHLGSPSVHSVDSEILIESLRSSGLGIGVVNGSPSNPNTITPTSWEVDANGWQYGDNHWEKMSKKSGIGRYTRRRAWTRKARLRTTIVSVQPAPEISPSSSPSSSSSSSSHSHNDGNGLGSTSSIDHHALPLSSGSPTSDPSSAPSPTIIDSSTVTTSTIINPSSSSSSAASTTATTALSLNLKRSLGLLRRK</sequence>
<keyword evidence="4" id="KW-0472">Membrane</keyword>
<feature type="domain" description="Peroxin/Ferlin" evidence="7">
    <location>
        <begin position="563"/>
        <end position="596"/>
    </location>
</feature>
<dbReference type="Pfam" id="PF06398">
    <property type="entry name" value="Pex24p"/>
    <property type="match status" value="1"/>
</dbReference>
<dbReference type="InterPro" id="IPR052646">
    <property type="entry name" value="Peroxisomal_PEX28-32"/>
</dbReference>
<dbReference type="EMBL" id="VDEP01000270">
    <property type="protein sequence ID" value="KAA1116866.1"/>
    <property type="molecule type" value="Genomic_DNA"/>
</dbReference>
<feature type="region of interest" description="Disordered" evidence="5">
    <location>
        <begin position="444"/>
        <end position="522"/>
    </location>
</feature>
<reference evidence="10 11" key="1">
    <citation type="submission" date="2019-05" db="EMBL/GenBank/DDBJ databases">
        <title>Emergence of the Ug99 lineage of the wheat stem rust pathogen through somatic hybridization.</title>
        <authorList>
            <person name="Li F."/>
            <person name="Upadhyaya N.M."/>
            <person name="Sperschneider J."/>
            <person name="Matny O."/>
            <person name="Nguyen-Phuc H."/>
            <person name="Mago R."/>
            <person name="Raley C."/>
            <person name="Miller M.E."/>
            <person name="Silverstein K.A.T."/>
            <person name="Henningsen E."/>
            <person name="Hirsch C.D."/>
            <person name="Visser B."/>
            <person name="Pretorius Z.A."/>
            <person name="Steffenson B.J."/>
            <person name="Schwessinger B."/>
            <person name="Dodds P.N."/>
            <person name="Figueroa M."/>
        </authorList>
    </citation>
    <scope>NUCLEOTIDE SEQUENCE [LARGE SCALE GENOMIC DNA]</scope>
    <source>
        <strain evidence="8">21-0</strain>
        <strain evidence="9 11">Ug99</strain>
    </source>
</reference>